<dbReference type="InterPro" id="IPR001356">
    <property type="entry name" value="HD"/>
</dbReference>
<keyword evidence="10" id="KW-1185">Reference proteome</keyword>
<accession>A0A7N4V3G6</accession>
<evidence type="ECO:0000256" key="1">
    <source>
        <dbReference type="ARBA" id="ARBA00004123"/>
    </source>
</evidence>
<dbReference type="PANTHER" id="PTHR24340">
    <property type="entry name" value="HOMEOBOX PROTEIN NKX"/>
    <property type="match status" value="1"/>
</dbReference>
<dbReference type="SUPFAM" id="SSF46689">
    <property type="entry name" value="Homeodomain-like"/>
    <property type="match status" value="1"/>
</dbReference>
<evidence type="ECO:0000256" key="3">
    <source>
        <dbReference type="ARBA" id="ARBA00023155"/>
    </source>
</evidence>
<sequence length="294" mass="30886">METFQQSAPAWPQGPSPDCSPPGAVGGAFPDPWAAPPPADPNASPAAALLQSPAFAPAPQSLNALVQDPPGSLSGPTVQENKVDQSKGKKQKTRTTFTQEQLNLLRSDFALSRYITPQRGRQLAQLLGLSYKQVKTWFQNQRLKAKRPQAALASSPHDPRLPQLGPAVGPQGFSLPSSFPMDPVNNHPGNYSRWSDQTPEGWLPNYGEASSPYPDGLPTPLHYPPVAPMGQSGWSCPMGPQTSAAACGPLGMQRQLAPFPSACEAGSAYMPALGGGGVPLEPSYPVAGPVLSAP</sequence>
<dbReference type="SMART" id="SM00389">
    <property type="entry name" value="HOX"/>
    <property type="match status" value="1"/>
</dbReference>
<reference evidence="9 10" key="1">
    <citation type="journal article" date="2011" name="Proc. Natl. Acad. Sci. U.S.A.">
        <title>Genetic diversity and population structure of the endangered marsupial Sarcophilus harrisii (Tasmanian devil).</title>
        <authorList>
            <person name="Miller W."/>
            <person name="Hayes V.M."/>
            <person name="Ratan A."/>
            <person name="Petersen D.C."/>
            <person name="Wittekindt N.E."/>
            <person name="Miller J."/>
            <person name="Walenz B."/>
            <person name="Knight J."/>
            <person name="Qi J."/>
            <person name="Zhao F."/>
            <person name="Wang Q."/>
            <person name="Bedoya-Reina O.C."/>
            <person name="Katiyar N."/>
            <person name="Tomsho L.P."/>
            <person name="Kasson L.M."/>
            <person name="Hardie R.A."/>
            <person name="Woodbridge P."/>
            <person name="Tindall E.A."/>
            <person name="Bertelsen M.F."/>
            <person name="Dixon D."/>
            <person name="Pyecroft S."/>
            <person name="Helgen K.M."/>
            <person name="Lesk A.M."/>
            <person name="Pringle T.H."/>
            <person name="Patterson N."/>
            <person name="Zhang Y."/>
            <person name="Kreiss A."/>
            <person name="Woods G.M."/>
            <person name="Jones M.E."/>
            <person name="Schuster S.C."/>
        </authorList>
    </citation>
    <scope>NUCLEOTIDE SEQUENCE [LARGE SCALE GENOMIC DNA]</scope>
</reference>
<keyword evidence="2 5" id="KW-0238">DNA-binding</keyword>
<feature type="DNA-binding region" description="Homeobox" evidence="5">
    <location>
        <begin position="90"/>
        <end position="149"/>
    </location>
</feature>
<evidence type="ECO:0000256" key="7">
    <source>
        <dbReference type="SAM" id="MobiDB-lite"/>
    </source>
</evidence>
<evidence type="ECO:0000259" key="8">
    <source>
        <dbReference type="PROSITE" id="PS50071"/>
    </source>
</evidence>
<evidence type="ECO:0000256" key="4">
    <source>
        <dbReference type="ARBA" id="ARBA00023242"/>
    </source>
</evidence>
<comment type="subcellular location">
    <subcellularLocation>
        <location evidence="1 5 6">Nucleus</location>
    </subcellularLocation>
</comment>
<feature type="region of interest" description="Disordered" evidence="7">
    <location>
        <begin position="1"/>
        <end position="96"/>
    </location>
</feature>
<evidence type="ECO:0000256" key="5">
    <source>
        <dbReference type="PROSITE-ProRule" id="PRU00108"/>
    </source>
</evidence>
<evidence type="ECO:0000256" key="2">
    <source>
        <dbReference type="ARBA" id="ARBA00023125"/>
    </source>
</evidence>
<evidence type="ECO:0000256" key="6">
    <source>
        <dbReference type="RuleBase" id="RU000682"/>
    </source>
</evidence>
<organism evidence="9 10">
    <name type="scientific">Sarcophilus harrisii</name>
    <name type="common">Tasmanian devil</name>
    <name type="synonym">Sarcophilus laniarius</name>
    <dbReference type="NCBI Taxonomy" id="9305"/>
    <lineage>
        <taxon>Eukaryota</taxon>
        <taxon>Metazoa</taxon>
        <taxon>Chordata</taxon>
        <taxon>Craniata</taxon>
        <taxon>Vertebrata</taxon>
        <taxon>Euteleostomi</taxon>
        <taxon>Mammalia</taxon>
        <taxon>Metatheria</taxon>
        <taxon>Dasyuromorphia</taxon>
        <taxon>Dasyuridae</taxon>
        <taxon>Sarcophilus</taxon>
    </lineage>
</organism>
<dbReference type="InterPro" id="IPR009057">
    <property type="entry name" value="Homeodomain-like_sf"/>
</dbReference>
<dbReference type="CDD" id="cd00086">
    <property type="entry name" value="homeodomain"/>
    <property type="match status" value="1"/>
</dbReference>
<dbReference type="GO" id="GO:0000981">
    <property type="term" value="F:DNA-binding transcription factor activity, RNA polymerase II-specific"/>
    <property type="evidence" value="ECO:0007669"/>
    <property type="project" value="InterPro"/>
</dbReference>
<reference evidence="9" key="2">
    <citation type="submission" date="2025-08" db="UniProtKB">
        <authorList>
            <consortium name="Ensembl"/>
        </authorList>
    </citation>
    <scope>IDENTIFICATION</scope>
</reference>
<dbReference type="FunCoup" id="A0A7N4V3G6">
    <property type="interactions" value="511"/>
</dbReference>
<evidence type="ECO:0000313" key="10">
    <source>
        <dbReference type="Proteomes" id="UP000007648"/>
    </source>
</evidence>
<keyword evidence="4 5" id="KW-0539">Nucleus</keyword>
<name>A0A7N4V3G6_SARHA</name>
<reference evidence="9" key="3">
    <citation type="submission" date="2025-09" db="UniProtKB">
        <authorList>
            <consortium name="Ensembl"/>
        </authorList>
    </citation>
    <scope>IDENTIFICATION</scope>
</reference>
<dbReference type="InParanoid" id="A0A7N4V3G6"/>
<dbReference type="Ensembl" id="ENSSHAT00000033973.1">
    <property type="protein sequence ID" value="ENSSHAP00000035915.1"/>
    <property type="gene ID" value="ENSSHAG00000031285.1"/>
</dbReference>
<dbReference type="PROSITE" id="PS50071">
    <property type="entry name" value="HOMEOBOX_2"/>
    <property type="match status" value="1"/>
</dbReference>
<feature type="domain" description="Homeobox" evidence="8">
    <location>
        <begin position="88"/>
        <end position="148"/>
    </location>
</feature>
<protein>
    <recommendedName>
        <fullName evidence="8">Homeobox domain-containing protein</fullName>
    </recommendedName>
</protein>
<dbReference type="GO" id="GO:0030154">
    <property type="term" value="P:cell differentiation"/>
    <property type="evidence" value="ECO:0007669"/>
    <property type="project" value="TreeGrafter"/>
</dbReference>
<dbReference type="Pfam" id="PF00046">
    <property type="entry name" value="Homeodomain"/>
    <property type="match status" value="1"/>
</dbReference>
<feature type="compositionally biased region" description="Low complexity" evidence="7">
    <location>
        <begin position="41"/>
        <end position="62"/>
    </location>
</feature>
<proteinExistence type="predicted"/>
<dbReference type="AlphaFoldDB" id="A0A7N4V3G6"/>
<dbReference type="InterPro" id="IPR050394">
    <property type="entry name" value="Homeobox_NK-like"/>
</dbReference>
<dbReference type="InterPro" id="IPR017970">
    <property type="entry name" value="Homeobox_CS"/>
</dbReference>
<keyword evidence="3 5" id="KW-0371">Homeobox</keyword>
<dbReference type="PROSITE" id="PS00027">
    <property type="entry name" value="HOMEOBOX_1"/>
    <property type="match status" value="1"/>
</dbReference>
<dbReference type="Proteomes" id="UP000007648">
    <property type="component" value="Unassembled WGS sequence"/>
</dbReference>
<evidence type="ECO:0000313" key="9">
    <source>
        <dbReference type="Ensembl" id="ENSSHAP00000035915.1"/>
    </source>
</evidence>
<dbReference type="Gene3D" id="1.10.10.60">
    <property type="entry name" value="Homeodomain-like"/>
    <property type="match status" value="1"/>
</dbReference>
<dbReference type="GeneTree" id="ENSGT00670000098076"/>
<dbReference type="GO" id="GO:0005634">
    <property type="term" value="C:nucleus"/>
    <property type="evidence" value="ECO:0007669"/>
    <property type="project" value="UniProtKB-SubCell"/>
</dbReference>
<dbReference type="GO" id="GO:0000978">
    <property type="term" value="F:RNA polymerase II cis-regulatory region sequence-specific DNA binding"/>
    <property type="evidence" value="ECO:0007669"/>
    <property type="project" value="TreeGrafter"/>
</dbReference>